<feature type="short sequence motif" description="Histidine triad motif" evidence="2 3">
    <location>
        <begin position="96"/>
        <end position="100"/>
    </location>
</feature>
<feature type="active site" description="Tele-AMP-histidine intermediate" evidence="1">
    <location>
        <position position="98"/>
    </location>
</feature>
<evidence type="ECO:0000313" key="5">
    <source>
        <dbReference type="EMBL" id="OGF27070.1"/>
    </source>
</evidence>
<dbReference type="GO" id="GO:0003824">
    <property type="term" value="F:catalytic activity"/>
    <property type="evidence" value="ECO:0007669"/>
    <property type="project" value="InterPro"/>
</dbReference>
<feature type="domain" description="HIT" evidence="4">
    <location>
        <begin position="4"/>
        <end position="111"/>
    </location>
</feature>
<dbReference type="InterPro" id="IPR001310">
    <property type="entry name" value="Histidine_triad_HIT"/>
</dbReference>
<dbReference type="InterPro" id="IPR036265">
    <property type="entry name" value="HIT-like_sf"/>
</dbReference>
<evidence type="ECO:0000313" key="6">
    <source>
        <dbReference type="Proteomes" id="UP000178367"/>
    </source>
</evidence>
<dbReference type="PANTHER" id="PTHR46648:SF1">
    <property type="entry name" value="ADENOSINE 5'-MONOPHOSPHORAMIDASE HNT1"/>
    <property type="match status" value="1"/>
</dbReference>
<evidence type="ECO:0000256" key="1">
    <source>
        <dbReference type="PIRSR" id="PIRSR601310-1"/>
    </source>
</evidence>
<evidence type="ECO:0000259" key="4">
    <source>
        <dbReference type="PROSITE" id="PS51084"/>
    </source>
</evidence>
<organism evidence="5 6">
    <name type="scientific">Candidatus Falkowbacteria bacterium RIFOXYA2_FULL_47_19</name>
    <dbReference type="NCBI Taxonomy" id="1797994"/>
    <lineage>
        <taxon>Bacteria</taxon>
        <taxon>Candidatus Falkowiibacteriota</taxon>
    </lineage>
</organism>
<sequence length="135" mass="14964">MDCIFCKIIDGSIPSHKVYEDDQVMAFFDILPISPGHTIVAPKKHIADVESLSDEEFSALALAVKKIGKGVLEGLDVKGYSVFLDNKSAANQHVPHAHFHLVPREEGDGLERWPQGGYGQNEAEFYLEKVRKSIS</sequence>
<accession>A0A1F5SK64</accession>
<reference evidence="5 6" key="1">
    <citation type="journal article" date="2016" name="Nat. Commun.">
        <title>Thousands of microbial genomes shed light on interconnected biogeochemical processes in an aquifer system.</title>
        <authorList>
            <person name="Anantharaman K."/>
            <person name="Brown C.T."/>
            <person name="Hug L.A."/>
            <person name="Sharon I."/>
            <person name="Castelle C.J."/>
            <person name="Probst A.J."/>
            <person name="Thomas B.C."/>
            <person name="Singh A."/>
            <person name="Wilkins M.J."/>
            <person name="Karaoz U."/>
            <person name="Brodie E.L."/>
            <person name="Williams K.H."/>
            <person name="Hubbard S.S."/>
            <person name="Banfield J.F."/>
        </authorList>
    </citation>
    <scope>NUCLEOTIDE SEQUENCE [LARGE SCALE GENOMIC DNA]</scope>
</reference>
<dbReference type="GO" id="GO:0009117">
    <property type="term" value="P:nucleotide metabolic process"/>
    <property type="evidence" value="ECO:0007669"/>
    <property type="project" value="TreeGrafter"/>
</dbReference>
<dbReference type="Gene3D" id="3.30.428.10">
    <property type="entry name" value="HIT-like"/>
    <property type="match status" value="1"/>
</dbReference>
<proteinExistence type="predicted"/>
<dbReference type="PRINTS" id="PR00332">
    <property type="entry name" value="HISTRIAD"/>
</dbReference>
<name>A0A1F5SK64_9BACT</name>
<dbReference type="STRING" id="1797994.A2227_04240"/>
<dbReference type="InterPro" id="IPR011146">
    <property type="entry name" value="HIT-like"/>
</dbReference>
<dbReference type="PROSITE" id="PS51084">
    <property type="entry name" value="HIT_2"/>
    <property type="match status" value="1"/>
</dbReference>
<dbReference type="PANTHER" id="PTHR46648">
    <property type="entry name" value="HIT FAMILY PROTEIN 1"/>
    <property type="match status" value="1"/>
</dbReference>
<dbReference type="EMBL" id="MFGB01000010">
    <property type="protein sequence ID" value="OGF27070.1"/>
    <property type="molecule type" value="Genomic_DNA"/>
</dbReference>
<dbReference type="Pfam" id="PF01230">
    <property type="entry name" value="HIT"/>
    <property type="match status" value="1"/>
</dbReference>
<dbReference type="AlphaFoldDB" id="A0A1F5SK64"/>
<evidence type="ECO:0000256" key="2">
    <source>
        <dbReference type="PIRSR" id="PIRSR601310-3"/>
    </source>
</evidence>
<dbReference type="SUPFAM" id="SSF54197">
    <property type="entry name" value="HIT-like"/>
    <property type="match status" value="1"/>
</dbReference>
<dbReference type="Proteomes" id="UP000178367">
    <property type="component" value="Unassembled WGS sequence"/>
</dbReference>
<gene>
    <name evidence="5" type="ORF">A2227_04240</name>
</gene>
<evidence type="ECO:0000256" key="3">
    <source>
        <dbReference type="PROSITE-ProRule" id="PRU00464"/>
    </source>
</evidence>
<comment type="caution">
    <text evidence="5">The sequence shown here is derived from an EMBL/GenBank/DDBJ whole genome shotgun (WGS) entry which is preliminary data.</text>
</comment>
<protein>
    <recommendedName>
        <fullName evidence="4">HIT domain-containing protein</fullName>
    </recommendedName>
</protein>